<dbReference type="Gene3D" id="3.40.50.150">
    <property type="entry name" value="Vaccinia Virus protein VP39"/>
    <property type="match status" value="1"/>
</dbReference>
<dbReference type="InterPro" id="IPR036390">
    <property type="entry name" value="WH_DNA-bd_sf"/>
</dbReference>
<sequence length="331" mass="35482">MSTNAGRSLREMAGLATPMALRVAATLELADAAGEAGATARALADEAGVAEEPLRRVLDHLVAIGAFAREGDRYAATSEGRQLRRDDPAGIRSMLDINSAIGRAELALVELLPAVVDESSAYARRYGRDFWRDLAERPELRESFDRTMAVRFRDFAPRISTRYDWSRFPTVVDVGGGAATLLVEILRAHPAVTGRLVELAPTAEAATEALAAAGLADRAEAVSGSFFDPLPTGADAYVLSDVLHNWNAARAREILANCARAAGPGGHVIVVEQLREEAADTAIDLFMLSTFGGRERTGAELAELAEPCGLVLRDTVRVAEERTLLEFVVVD</sequence>
<evidence type="ECO:0000256" key="2">
    <source>
        <dbReference type="ARBA" id="ARBA00022679"/>
    </source>
</evidence>
<dbReference type="CDD" id="cd02440">
    <property type="entry name" value="AdoMet_MTases"/>
    <property type="match status" value="1"/>
</dbReference>
<keyword evidence="1 7" id="KW-0489">Methyltransferase</keyword>
<name>K4NYC9_9PSEU</name>
<dbReference type="InterPro" id="IPR029063">
    <property type="entry name" value="SAM-dependent_MTases_sf"/>
</dbReference>
<feature type="domain" description="O-methyltransferase C-terminal" evidence="5">
    <location>
        <begin position="112"/>
        <end position="309"/>
    </location>
</feature>
<keyword evidence="2 7" id="KW-0808">Transferase</keyword>
<dbReference type="GO" id="GO:0032259">
    <property type="term" value="P:methylation"/>
    <property type="evidence" value="ECO:0007669"/>
    <property type="project" value="UniProtKB-KW"/>
</dbReference>
<dbReference type="AlphaFoldDB" id="K4NYC9"/>
<accession>K4NYC9</accession>
<dbReference type="PANTHER" id="PTHR43712:SF2">
    <property type="entry name" value="O-METHYLTRANSFERASE CICE"/>
    <property type="match status" value="1"/>
</dbReference>
<evidence type="ECO:0000259" key="6">
    <source>
        <dbReference type="Pfam" id="PF08100"/>
    </source>
</evidence>
<dbReference type="PANTHER" id="PTHR43712">
    <property type="entry name" value="PUTATIVE (AFU_ORTHOLOGUE AFUA_4G14580)-RELATED"/>
    <property type="match status" value="1"/>
</dbReference>
<feature type="active site" description="Proton acceptor" evidence="4">
    <location>
        <position position="244"/>
    </location>
</feature>
<protein>
    <submittedName>
        <fullName evidence="7">Putative O-methyltransferase</fullName>
    </submittedName>
</protein>
<reference evidence="7" key="1">
    <citation type="journal article" date="2013" name="Proc. Natl. Acad. Sci. U.S.A.">
        <title>A new member of the 4-methylideneimidazole-5-one-containing aminomutase family from the enediyne kedarcidin biosynthetic pathway.</title>
        <authorList>
            <person name="Huang S.X."/>
            <person name="Lohman J.R."/>
            <person name="Huang T."/>
            <person name="Shen B."/>
        </authorList>
    </citation>
    <scope>NUCLEOTIDE SEQUENCE</scope>
    <source>
        <strain evidence="7">ATCC 53650</strain>
    </source>
</reference>
<proteinExistence type="predicted"/>
<dbReference type="Pfam" id="PF08100">
    <property type="entry name" value="Dimerisation"/>
    <property type="match status" value="1"/>
</dbReference>
<dbReference type="PIRSF" id="PIRSF005739">
    <property type="entry name" value="O-mtase"/>
    <property type="match status" value="1"/>
</dbReference>
<evidence type="ECO:0000256" key="1">
    <source>
        <dbReference type="ARBA" id="ARBA00022603"/>
    </source>
</evidence>
<dbReference type="PROSITE" id="PS51683">
    <property type="entry name" value="SAM_OMT_II"/>
    <property type="match status" value="1"/>
</dbReference>
<keyword evidence="3" id="KW-0949">S-adenosyl-L-methionine</keyword>
<evidence type="ECO:0000259" key="5">
    <source>
        <dbReference type="Pfam" id="PF00891"/>
    </source>
</evidence>
<dbReference type="InterPro" id="IPR001077">
    <property type="entry name" value="COMT_C"/>
</dbReference>
<dbReference type="Pfam" id="PF00891">
    <property type="entry name" value="Methyltransf_2"/>
    <property type="match status" value="1"/>
</dbReference>
<feature type="domain" description="O-methyltransferase dimerisation" evidence="6">
    <location>
        <begin position="12"/>
        <end position="80"/>
    </location>
</feature>
<dbReference type="InterPro" id="IPR016461">
    <property type="entry name" value="COMT-like"/>
</dbReference>
<dbReference type="InterPro" id="IPR012967">
    <property type="entry name" value="COMT_dimerisation"/>
</dbReference>
<dbReference type="GO" id="GO:0046983">
    <property type="term" value="F:protein dimerization activity"/>
    <property type="evidence" value="ECO:0007669"/>
    <property type="project" value="InterPro"/>
</dbReference>
<dbReference type="InterPro" id="IPR036388">
    <property type="entry name" value="WH-like_DNA-bd_sf"/>
</dbReference>
<evidence type="ECO:0000256" key="3">
    <source>
        <dbReference type="ARBA" id="ARBA00022691"/>
    </source>
</evidence>
<dbReference type="SUPFAM" id="SSF46785">
    <property type="entry name" value="Winged helix' DNA-binding domain"/>
    <property type="match status" value="1"/>
</dbReference>
<evidence type="ECO:0000313" key="7">
    <source>
        <dbReference type="EMBL" id="AFV52103.1"/>
    </source>
</evidence>
<dbReference type="EMBL" id="JX679499">
    <property type="protein sequence ID" value="AFV52103.1"/>
    <property type="molecule type" value="Genomic_DNA"/>
</dbReference>
<evidence type="ECO:0000256" key="4">
    <source>
        <dbReference type="PIRSR" id="PIRSR005739-1"/>
    </source>
</evidence>
<organism evidence="7">
    <name type="scientific">Streptoalloteichus sp. ATCC 53650</name>
    <dbReference type="NCBI Taxonomy" id="756733"/>
    <lineage>
        <taxon>Bacteria</taxon>
        <taxon>Bacillati</taxon>
        <taxon>Actinomycetota</taxon>
        <taxon>Actinomycetes</taxon>
        <taxon>Pseudonocardiales</taxon>
        <taxon>Pseudonocardiaceae</taxon>
        <taxon>Streptoalloteichus</taxon>
    </lineage>
</organism>
<dbReference type="GO" id="GO:0008171">
    <property type="term" value="F:O-methyltransferase activity"/>
    <property type="evidence" value="ECO:0007669"/>
    <property type="project" value="InterPro"/>
</dbReference>
<dbReference type="Gene3D" id="1.10.287.1350">
    <property type="match status" value="1"/>
</dbReference>
<dbReference type="Gene3D" id="1.10.10.10">
    <property type="entry name" value="Winged helix-like DNA-binding domain superfamily/Winged helix DNA-binding domain"/>
    <property type="match status" value="1"/>
</dbReference>
<dbReference type="SUPFAM" id="SSF53335">
    <property type="entry name" value="S-adenosyl-L-methionine-dependent methyltransferases"/>
    <property type="match status" value="1"/>
</dbReference>